<evidence type="ECO:0000256" key="2">
    <source>
        <dbReference type="ARBA" id="ARBA00023002"/>
    </source>
</evidence>
<name>A0ABX2P4K3_9PROT</name>
<evidence type="ECO:0000256" key="3">
    <source>
        <dbReference type="SAM" id="Phobius"/>
    </source>
</evidence>
<organism evidence="5 6">
    <name type="scientific">Asaia spathodeae</name>
    <dbReference type="NCBI Taxonomy" id="657016"/>
    <lineage>
        <taxon>Bacteria</taxon>
        <taxon>Pseudomonadati</taxon>
        <taxon>Pseudomonadota</taxon>
        <taxon>Alphaproteobacteria</taxon>
        <taxon>Acetobacterales</taxon>
        <taxon>Acetobacteraceae</taxon>
        <taxon>Asaia</taxon>
    </lineage>
</organism>
<feature type="transmembrane region" description="Helical" evidence="3">
    <location>
        <begin position="258"/>
        <end position="281"/>
    </location>
</feature>
<dbReference type="RefSeq" id="WP_267311566.1">
    <property type="nucleotide sequence ID" value="NZ_JABXXV010000002.1"/>
</dbReference>
<dbReference type="PANTHER" id="PTHR44196">
    <property type="entry name" value="DEHYDROGENASE/REDUCTASE SDR FAMILY MEMBER 7B"/>
    <property type="match status" value="1"/>
</dbReference>
<comment type="similarity">
    <text evidence="1">Belongs to the short-chain dehydrogenases/reductases (SDR) family.</text>
</comment>
<feature type="domain" description="Ketoreductase" evidence="4">
    <location>
        <begin position="32"/>
        <end position="210"/>
    </location>
</feature>
<evidence type="ECO:0000256" key="1">
    <source>
        <dbReference type="ARBA" id="ARBA00006484"/>
    </source>
</evidence>
<dbReference type="InterPro" id="IPR002347">
    <property type="entry name" value="SDR_fam"/>
</dbReference>
<dbReference type="Proteomes" id="UP001516351">
    <property type="component" value="Unassembled WGS sequence"/>
</dbReference>
<dbReference type="CDD" id="cd05233">
    <property type="entry name" value="SDR_c"/>
    <property type="match status" value="1"/>
</dbReference>
<evidence type="ECO:0000259" key="4">
    <source>
        <dbReference type="SMART" id="SM00822"/>
    </source>
</evidence>
<keyword evidence="3" id="KW-1133">Transmembrane helix</keyword>
<keyword evidence="6" id="KW-1185">Reference proteome</keyword>
<evidence type="ECO:0000313" key="5">
    <source>
        <dbReference type="EMBL" id="NVN46142.1"/>
    </source>
</evidence>
<dbReference type="InterPro" id="IPR020904">
    <property type="entry name" value="Sc_DH/Rdtase_CS"/>
</dbReference>
<proteinExistence type="inferred from homology"/>
<gene>
    <name evidence="5" type="ORF">HW542_04875</name>
</gene>
<dbReference type="Pfam" id="PF00106">
    <property type="entry name" value="adh_short"/>
    <property type="match status" value="1"/>
</dbReference>
<comment type="caution">
    <text evidence="5">The sequence shown here is derived from an EMBL/GenBank/DDBJ whole genome shotgun (WGS) entry which is preliminary data.</text>
</comment>
<dbReference type="SMART" id="SM00822">
    <property type="entry name" value="PKS_KR"/>
    <property type="match status" value="1"/>
</dbReference>
<protein>
    <submittedName>
        <fullName evidence="5">SDR family oxidoreductase</fullName>
    </submittedName>
</protein>
<evidence type="ECO:0000313" key="6">
    <source>
        <dbReference type="Proteomes" id="UP001516351"/>
    </source>
</evidence>
<dbReference type="PRINTS" id="PR00081">
    <property type="entry name" value="GDHRDH"/>
</dbReference>
<dbReference type="SUPFAM" id="SSF51735">
    <property type="entry name" value="NAD(P)-binding Rossmann-fold domains"/>
    <property type="match status" value="1"/>
</dbReference>
<keyword evidence="3" id="KW-0812">Transmembrane</keyword>
<dbReference type="InterPro" id="IPR036291">
    <property type="entry name" value="NAD(P)-bd_dom_sf"/>
</dbReference>
<sequence length="291" mass="30989">MTVSSPLQGASLATSFSRETEHGLTISPRHRKRVVLTGASGGIGILIARRLLALDYQVIALCRSAPAIENDAFIHLPCDLGSPDALSEASALIGENSEPVFAVIHCAGTIAPSPVAQSDEAAIADQIALNLSAPILLTRLMLPLMQTVDGPQKSRIVFVNSMAAVMPLAGSAVYAAAKAGLRSFALSLAQEVRSRGILVSTVFPGAVQTDMLTREMQQGGSMLNYVSTPLDPDLVARAVTDQLTRHREERFLPAIDGIFGRLCMLAPCLLRLCLPLLGLLGRRGYRKAIKR</sequence>
<accession>A0ABX2P4K3</accession>
<reference evidence="5 6" key="1">
    <citation type="submission" date="2020-06" db="EMBL/GenBank/DDBJ databases">
        <title>Synonyms of Asaia species.</title>
        <authorList>
            <person name="Sombolestani A."/>
        </authorList>
    </citation>
    <scope>NUCLEOTIDE SEQUENCE [LARGE SCALE GENOMIC DNA]</scope>
    <source>
        <strain evidence="5 6">LMG 27047</strain>
    </source>
</reference>
<keyword evidence="2" id="KW-0560">Oxidoreductase</keyword>
<dbReference type="EMBL" id="JABXXV010000002">
    <property type="protein sequence ID" value="NVN46142.1"/>
    <property type="molecule type" value="Genomic_DNA"/>
</dbReference>
<keyword evidence="3" id="KW-0472">Membrane</keyword>
<dbReference type="InterPro" id="IPR057326">
    <property type="entry name" value="KR_dom"/>
</dbReference>
<dbReference type="PANTHER" id="PTHR44196:SF1">
    <property type="entry name" value="DEHYDROGENASE_REDUCTASE SDR FAMILY MEMBER 7B"/>
    <property type="match status" value="1"/>
</dbReference>
<dbReference type="Gene3D" id="3.40.50.720">
    <property type="entry name" value="NAD(P)-binding Rossmann-like Domain"/>
    <property type="match status" value="1"/>
</dbReference>
<dbReference type="PROSITE" id="PS00061">
    <property type="entry name" value="ADH_SHORT"/>
    <property type="match status" value="1"/>
</dbReference>